<protein>
    <submittedName>
        <fullName evidence="1">Uncharacterized protein</fullName>
    </submittedName>
</protein>
<proteinExistence type="predicted"/>
<organism evidence="1 2">
    <name type="scientific">Mythimna loreyi</name>
    <dbReference type="NCBI Taxonomy" id="667449"/>
    <lineage>
        <taxon>Eukaryota</taxon>
        <taxon>Metazoa</taxon>
        <taxon>Ecdysozoa</taxon>
        <taxon>Arthropoda</taxon>
        <taxon>Hexapoda</taxon>
        <taxon>Insecta</taxon>
        <taxon>Pterygota</taxon>
        <taxon>Neoptera</taxon>
        <taxon>Endopterygota</taxon>
        <taxon>Lepidoptera</taxon>
        <taxon>Glossata</taxon>
        <taxon>Ditrysia</taxon>
        <taxon>Noctuoidea</taxon>
        <taxon>Noctuidae</taxon>
        <taxon>Noctuinae</taxon>
        <taxon>Hadenini</taxon>
        <taxon>Mythimna</taxon>
    </lineage>
</organism>
<name>A0ACC2RD50_9NEOP</name>
<sequence length="120" mass="14295">MSGDSKVNENVLRQVSFRYLLRTTATVALSSSDTRFYCNLIPFSFQIATLHYVHRKQIIYLILFFIKKRRRVSLFFCRNIFYQDSLFDKMLVFFHYNVLGLTTHRNAFIKNIKTGCFLTD</sequence>
<evidence type="ECO:0000313" key="2">
    <source>
        <dbReference type="Proteomes" id="UP001231649"/>
    </source>
</evidence>
<gene>
    <name evidence="1" type="ORF">PYW08_000659</name>
</gene>
<accession>A0ACC2RD50</accession>
<comment type="caution">
    <text evidence="1">The sequence shown here is derived from an EMBL/GenBank/DDBJ whole genome shotgun (WGS) entry which is preliminary data.</text>
</comment>
<evidence type="ECO:0000313" key="1">
    <source>
        <dbReference type="EMBL" id="KAJ8738064.1"/>
    </source>
</evidence>
<keyword evidence="2" id="KW-1185">Reference proteome</keyword>
<reference evidence="1" key="1">
    <citation type="submission" date="2023-03" db="EMBL/GenBank/DDBJ databases">
        <title>Chromosome-level genomes of two armyworms, Mythimna separata and Mythimna loreyi, provide insights into the biosynthesis and reception of sex pheromones.</title>
        <authorList>
            <person name="Zhao H."/>
        </authorList>
    </citation>
    <scope>NUCLEOTIDE SEQUENCE</scope>
    <source>
        <strain evidence="1">BeijingLab</strain>
    </source>
</reference>
<dbReference type="EMBL" id="CM056777">
    <property type="protein sequence ID" value="KAJ8738064.1"/>
    <property type="molecule type" value="Genomic_DNA"/>
</dbReference>
<dbReference type="Proteomes" id="UP001231649">
    <property type="component" value="Chromosome 1"/>
</dbReference>